<keyword evidence="12" id="KW-0739">Sodium transport</keyword>
<dbReference type="GO" id="GO:0005283">
    <property type="term" value="F:amino acid:sodium symporter activity"/>
    <property type="evidence" value="ECO:0007669"/>
    <property type="project" value="TreeGrafter"/>
</dbReference>
<dbReference type="AlphaFoldDB" id="A0AAE1PCQ9"/>
<organism evidence="19 20">
    <name type="scientific">Petrolisthes manimaculis</name>
    <dbReference type="NCBI Taxonomy" id="1843537"/>
    <lineage>
        <taxon>Eukaryota</taxon>
        <taxon>Metazoa</taxon>
        <taxon>Ecdysozoa</taxon>
        <taxon>Arthropoda</taxon>
        <taxon>Crustacea</taxon>
        <taxon>Multicrustacea</taxon>
        <taxon>Malacostraca</taxon>
        <taxon>Eumalacostraca</taxon>
        <taxon>Eucarida</taxon>
        <taxon>Decapoda</taxon>
        <taxon>Pleocyemata</taxon>
        <taxon>Anomura</taxon>
        <taxon>Galatheoidea</taxon>
        <taxon>Porcellanidae</taxon>
        <taxon>Petrolisthes</taxon>
    </lineage>
</organism>
<evidence type="ECO:0000256" key="18">
    <source>
        <dbReference type="SAM" id="Phobius"/>
    </source>
</evidence>
<evidence type="ECO:0000256" key="17">
    <source>
        <dbReference type="SAM" id="MobiDB-lite"/>
    </source>
</evidence>
<evidence type="ECO:0000256" key="8">
    <source>
        <dbReference type="ARBA" id="ARBA00023053"/>
    </source>
</evidence>
<keyword evidence="6" id="KW-0029">Amino-acid transport</keyword>
<comment type="similarity">
    <text evidence="2 16">Belongs to the sodium:neurotransmitter symporter (SNF) (TC 2.A.22) family.</text>
</comment>
<dbReference type="GO" id="GO:0005886">
    <property type="term" value="C:plasma membrane"/>
    <property type="evidence" value="ECO:0007669"/>
    <property type="project" value="TreeGrafter"/>
</dbReference>
<evidence type="ECO:0000256" key="13">
    <source>
        <dbReference type="ARBA" id="ARBA00037785"/>
    </source>
</evidence>
<keyword evidence="20" id="KW-1185">Reference proteome</keyword>
<keyword evidence="9" id="KW-0406">Ion transport</keyword>
<feature type="binding site" evidence="14">
    <location>
        <position position="84"/>
    </location>
    <ligand>
        <name>Na(+)</name>
        <dbReference type="ChEBI" id="CHEBI:29101"/>
        <label>1</label>
    </ligand>
</feature>
<evidence type="ECO:0000256" key="5">
    <source>
        <dbReference type="ARBA" id="ARBA00022847"/>
    </source>
</evidence>
<dbReference type="GO" id="GO:0046872">
    <property type="term" value="F:metal ion binding"/>
    <property type="evidence" value="ECO:0007669"/>
    <property type="project" value="UniProtKB-KW"/>
</dbReference>
<dbReference type="CDD" id="cd10324">
    <property type="entry name" value="SLC6sbd"/>
    <property type="match status" value="1"/>
</dbReference>
<evidence type="ECO:0000256" key="2">
    <source>
        <dbReference type="ARBA" id="ARBA00006459"/>
    </source>
</evidence>
<dbReference type="InterPro" id="IPR000175">
    <property type="entry name" value="Na/ntran_symport"/>
</dbReference>
<proteinExistence type="inferred from homology"/>
<accession>A0AAE1PCQ9</accession>
<keyword evidence="7 18" id="KW-1133">Transmembrane helix</keyword>
<dbReference type="PROSITE" id="PS00754">
    <property type="entry name" value="NA_NEUROTRAN_SYMP_2"/>
    <property type="match status" value="1"/>
</dbReference>
<dbReference type="PROSITE" id="PS50267">
    <property type="entry name" value="NA_NEUROTRAN_SYMP_3"/>
    <property type="match status" value="1"/>
</dbReference>
<dbReference type="Proteomes" id="UP001292094">
    <property type="component" value="Unassembled WGS sequence"/>
</dbReference>
<evidence type="ECO:0000256" key="14">
    <source>
        <dbReference type="PIRSR" id="PIRSR600175-1"/>
    </source>
</evidence>
<dbReference type="EMBL" id="JAWZYT010002340">
    <property type="protein sequence ID" value="KAK4305036.1"/>
    <property type="molecule type" value="Genomic_DNA"/>
</dbReference>
<keyword evidence="15" id="KW-1015">Disulfide bond</keyword>
<feature type="transmembrane region" description="Helical" evidence="18">
    <location>
        <begin position="100"/>
        <end position="120"/>
    </location>
</feature>
<feature type="transmembrane region" description="Helical" evidence="18">
    <location>
        <begin position="244"/>
        <end position="265"/>
    </location>
</feature>
<feature type="transmembrane region" description="Helical" evidence="18">
    <location>
        <begin position="525"/>
        <end position="544"/>
    </location>
</feature>
<feature type="transmembrane region" description="Helical" evidence="18">
    <location>
        <begin position="483"/>
        <end position="505"/>
    </location>
</feature>
<evidence type="ECO:0000313" key="20">
    <source>
        <dbReference type="Proteomes" id="UP001292094"/>
    </source>
</evidence>
<evidence type="ECO:0000256" key="9">
    <source>
        <dbReference type="ARBA" id="ARBA00023065"/>
    </source>
</evidence>
<feature type="binding site" evidence="14">
    <location>
        <position position="430"/>
    </location>
    <ligand>
        <name>Na(+)</name>
        <dbReference type="ChEBI" id="CHEBI:29101"/>
        <label>1</label>
    </ligand>
</feature>
<dbReference type="PROSITE" id="PS00610">
    <property type="entry name" value="NA_NEUROTRAN_SYMP_1"/>
    <property type="match status" value="1"/>
</dbReference>
<evidence type="ECO:0000256" key="12">
    <source>
        <dbReference type="ARBA" id="ARBA00023201"/>
    </source>
</evidence>
<feature type="binding site" evidence="14">
    <location>
        <position position="327"/>
    </location>
    <ligand>
        <name>Na(+)</name>
        <dbReference type="ChEBI" id="CHEBI:29101"/>
        <label>1</label>
    </ligand>
</feature>
<dbReference type="PRINTS" id="PR00176">
    <property type="entry name" value="NANEUSMPORT"/>
</dbReference>
<evidence type="ECO:0000313" key="19">
    <source>
        <dbReference type="EMBL" id="KAK4305036.1"/>
    </source>
</evidence>
<dbReference type="SUPFAM" id="SSF161070">
    <property type="entry name" value="SNF-like"/>
    <property type="match status" value="1"/>
</dbReference>
<keyword evidence="8 14" id="KW-0915">Sodium</keyword>
<reference evidence="19" key="1">
    <citation type="submission" date="2023-11" db="EMBL/GenBank/DDBJ databases">
        <title>Genome assemblies of two species of porcelain crab, Petrolisthes cinctipes and Petrolisthes manimaculis (Anomura: Porcellanidae).</title>
        <authorList>
            <person name="Angst P."/>
        </authorList>
    </citation>
    <scope>NUCLEOTIDE SEQUENCE</scope>
    <source>
        <strain evidence="19">PB745_02</strain>
        <tissue evidence="19">Gill</tissue>
    </source>
</reference>
<dbReference type="GO" id="GO:0089718">
    <property type="term" value="P:amino acid import across plasma membrane"/>
    <property type="evidence" value="ECO:0007669"/>
    <property type="project" value="TreeGrafter"/>
</dbReference>
<evidence type="ECO:0000256" key="1">
    <source>
        <dbReference type="ARBA" id="ARBA00004141"/>
    </source>
</evidence>
<evidence type="ECO:0000256" key="6">
    <source>
        <dbReference type="ARBA" id="ARBA00022970"/>
    </source>
</evidence>
<keyword evidence="3 16" id="KW-0813">Transport</keyword>
<feature type="transmembrane region" description="Helical" evidence="18">
    <location>
        <begin position="452"/>
        <end position="471"/>
    </location>
</feature>
<evidence type="ECO:0000256" key="10">
    <source>
        <dbReference type="ARBA" id="ARBA00023136"/>
    </source>
</evidence>
<comment type="caution">
    <text evidence="19">The sequence shown here is derived from an EMBL/GenBank/DDBJ whole genome shotgun (WGS) entry which is preliminary data.</text>
</comment>
<dbReference type="NCBIfam" id="NF037979">
    <property type="entry name" value="Na_transp"/>
    <property type="match status" value="1"/>
</dbReference>
<feature type="transmembrane region" description="Helical" evidence="18">
    <location>
        <begin position="324"/>
        <end position="341"/>
    </location>
</feature>
<dbReference type="GO" id="GO:0015179">
    <property type="term" value="F:L-amino acid transmembrane transporter activity"/>
    <property type="evidence" value="ECO:0007669"/>
    <property type="project" value="TreeGrafter"/>
</dbReference>
<feature type="transmembrane region" description="Helical" evidence="18">
    <location>
        <begin position="414"/>
        <end position="440"/>
    </location>
</feature>
<evidence type="ECO:0000256" key="15">
    <source>
        <dbReference type="PIRSR" id="PIRSR600175-2"/>
    </source>
</evidence>
<dbReference type="Pfam" id="PF00209">
    <property type="entry name" value="SNF"/>
    <property type="match status" value="1"/>
</dbReference>
<keyword evidence="10 18" id="KW-0472">Membrane</keyword>
<feature type="binding site" evidence="14">
    <location>
        <position position="88"/>
    </location>
    <ligand>
        <name>Na(+)</name>
        <dbReference type="ChEBI" id="CHEBI:29101"/>
        <label>1</label>
    </ligand>
</feature>
<comment type="subcellular location">
    <subcellularLocation>
        <location evidence="1">Membrane</location>
        <topology evidence="1">Multi-pass membrane protein</topology>
    </subcellularLocation>
</comment>
<sequence>MANNDMNNASVAIQTSIISPIVANNNENETSVPIEETPNISQQQQSSSPSGGAGNEDEGEGENAGRDQWANSIEFVLSCIAMSVGLGNVWRFPFVALENGGGAFLIPYILVLMIIGKPLYYMELIMGQFCSAGTVRVWGMVPAFRGVGYGQAFASWCVVTYYMSLMALTVYYFFASFSSVLPWSMCGDWSSTTCVDSTTNRTVLEEAVGVNATNLTSAAEEYFTRYVLNLDPKGLDNGLGLPEWRLTLCLLLSWIILFIVLAKGVQSSGKAAYFTALFPYFVLITMLIKGATLPGALQGVLYFIKPRWGKLLEPGVWYAAVDQSFFSLSVGFGTIIMYSSFNPFRQNVYRDATIISITDTLTSLLAGFTTFCILGHLADQLGVKVEDVVKGGGTSLAFVSYPDVLARFDVVPQLFAVMFFLMLFTLGVGSATALTGCIITIIRDELPHIKKWLVTLVVCGVSFFLGLFYITPQGQFILALVDYYGGGFIIFILTVLEVIAVQWVYGVQKFCRDIEFMLNRKTPWYTMFSWAFIMPVLLGIIFIYSRVIAKPFKAGSYEYSPGVIGFGISLAVFACMLVPIFFIVEVYKRRNTEPTFLDAVKKTFVPASDWCPKDPVLRQEYLNFLASQNSNVELEGIDNPMPPVASVNDISSMEKGASPHSDNS</sequence>
<keyword evidence="4 16" id="KW-0812">Transmembrane</keyword>
<evidence type="ECO:0000256" key="7">
    <source>
        <dbReference type="ARBA" id="ARBA00022989"/>
    </source>
</evidence>
<dbReference type="InterPro" id="IPR037272">
    <property type="entry name" value="SNS_sf"/>
</dbReference>
<name>A0AAE1PCQ9_9EUCA</name>
<evidence type="ECO:0000256" key="11">
    <source>
        <dbReference type="ARBA" id="ARBA00023180"/>
    </source>
</evidence>
<comment type="function">
    <text evidence="13">Unusual broad substrate spectrum amino acid:sodium cotransporter that promotes absorption of the D isomers of essential amino acids. Neutral amino acids are the preferred substrates, especially methionine and phenylalanine.</text>
</comment>
<evidence type="ECO:0000256" key="16">
    <source>
        <dbReference type="RuleBase" id="RU003732"/>
    </source>
</evidence>
<feature type="disulfide bond" evidence="15">
    <location>
        <begin position="186"/>
        <end position="194"/>
    </location>
</feature>
<evidence type="ECO:0000256" key="4">
    <source>
        <dbReference type="ARBA" id="ARBA00022692"/>
    </source>
</evidence>
<evidence type="ECO:0000256" key="3">
    <source>
        <dbReference type="ARBA" id="ARBA00022448"/>
    </source>
</evidence>
<protein>
    <recommendedName>
        <fullName evidence="16">Transporter</fullName>
    </recommendedName>
</protein>
<keyword evidence="11" id="KW-0325">Glycoprotein</keyword>
<feature type="transmembrane region" description="Helical" evidence="18">
    <location>
        <begin position="564"/>
        <end position="584"/>
    </location>
</feature>
<feature type="transmembrane region" description="Helical" evidence="18">
    <location>
        <begin position="277"/>
        <end position="304"/>
    </location>
</feature>
<keyword evidence="14" id="KW-0479">Metal-binding</keyword>
<feature type="transmembrane region" description="Helical" evidence="18">
    <location>
        <begin position="153"/>
        <end position="174"/>
    </location>
</feature>
<feature type="transmembrane region" description="Helical" evidence="18">
    <location>
        <begin position="353"/>
        <end position="378"/>
    </location>
</feature>
<gene>
    <name evidence="19" type="ORF">Pmani_023059</name>
</gene>
<feature type="region of interest" description="Disordered" evidence="17">
    <location>
        <begin position="27"/>
        <end position="65"/>
    </location>
</feature>
<feature type="transmembrane region" description="Helical" evidence="18">
    <location>
        <begin position="75"/>
        <end position="94"/>
    </location>
</feature>
<keyword evidence="5 16" id="KW-0769">Symport</keyword>
<feature type="binding site" evidence="14">
    <location>
        <position position="426"/>
    </location>
    <ligand>
        <name>Na(+)</name>
        <dbReference type="ChEBI" id="CHEBI:29101"/>
        <label>1</label>
    </ligand>
</feature>
<dbReference type="PANTHER" id="PTHR11616">
    <property type="entry name" value="SODIUM/CHLORIDE DEPENDENT TRANSPORTER"/>
    <property type="match status" value="1"/>
</dbReference>
<dbReference type="PANTHER" id="PTHR11616:SF321">
    <property type="entry name" value="SODIUM-DEPENDENT NUTRIENT AMINO ACID TRANSPORTER 1-RELATED"/>
    <property type="match status" value="1"/>
</dbReference>